<evidence type="ECO:0000313" key="1">
    <source>
        <dbReference type="EMBL" id="PKX95140.1"/>
    </source>
</evidence>
<reference evidence="2" key="1">
    <citation type="journal article" date="2018" name="Proc. Natl. Acad. Sci. U.S.A.">
        <title>Linking secondary metabolites to gene clusters through genome sequencing of six diverse Aspergillus species.</title>
        <authorList>
            <person name="Kaerboelling I."/>
            <person name="Vesth T.C."/>
            <person name="Frisvad J.C."/>
            <person name="Nybo J.L."/>
            <person name="Theobald S."/>
            <person name="Kuo A."/>
            <person name="Bowyer P."/>
            <person name="Matsuda Y."/>
            <person name="Mondo S."/>
            <person name="Lyhne E.K."/>
            <person name="Kogle M.E."/>
            <person name="Clum A."/>
            <person name="Lipzen A."/>
            <person name="Salamov A."/>
            <person name="Ngan C.Y."/>
            <person name="Daum C."/>
            <person name="Chiniquy J."/>
            <person name="Barry K."/>
            <person name="LaButti K."/>
            <person name="Haridas S."/>
            <person name="Simmons B.A."/>
            <person name="Magnuson J.K."/>
            <person name="Mortensen U.H."/>
            <person name="Larsen T.O."/>
            <person name="Grigoriev I.V."/>
            <person name="Baker S.E."/>
            <person name="Andersen M.R."/>
        </authorList>
    </citation>
    <scope>NUCLEOTIDE SEQUENCE [LARGE SCALE GENOMIC DNA]</scope>
    <source>
        <strain evidence="2">IBT 16806</strain>
    </source>
</reference>
<sequence length="214" mass="25080">MPNLVSGNLYQQFLSAHLAKAHSPETKRGIQLQRRRVQSQKDKLYLEELKRQRVQQGTQTGSIYEQTLFHYHRRAMPERDLLAQILPTKSTIRSSAGREAMKALEAICNQYRPVTCRSSLHPVNGRCVCGEPIDRFHAHRQWLHLYRCYHKRLRQMSVDDFAEFCYEGDLWFNNQNEWHQHCQDHLSKPSELLCCDPIIFQNCPVKPGYCPLSG</sequence>
<dbReference type="Proteomes" id="UP000234474">
    <property type="component" value="Unassembled WGS sequence"/>
</dbReference>
<dbReference type="AlphaFoldDB" id="A0A2I1CBZ2"/>
<name>A0A2I1CBZ2_ASPN1</name>
<organism evidence="1 2">
    <name type="scientific">Aspergillus novofumigatus (strain IBT 16806)</name>
    <dbReference type="NCBI Taxonomy" id="1392255"/>
    <lineage>
        <taxon>Eukaryota</taxon>
        <taxon>Fungi</taxon>
        <taxon>Dikarya</taxon>
        <taxon>Ascomycota</taxon>
        <taxon>Pezizomycotina</taxon>
        <taxon>Eurotiomycetes</taxon>
        <taxon>Eurotiomycetidae</taxon>
        <taxon>Eurotiales</taxon>
        <taxon>Aspergillaceae</taxon>
        <taxon>Aspergillus</taxon>
        <taxon>Aspergillus subgen. Fumigati</taxon>
    </lineage>
</organism>
<dbReference type="OrthoDB" id="4357582at2759"/>
<dbReference type="OMA" id="RFHAHRQ"/>
<dbReference type="VEuPathDB" id="FungiDB:P174DRAFT_502563"/>
<keyword evidence="2" id="KW-1185">Reference proteome</keyword>
<dbReference type="GeneID" id="36538436"/>
<dbReference type="STRING" id="1392255.A0A2I1CBZ2"/>
<protein>
    <submittedName>
        <fullName evidence="1">Uncharacterized protein</fullName>
    </submittedName>
</protein>
<proteinExistence type="predicted"/>
<comment type="caution">
    <text evidence="1">The sequence shown here is derived from an EMBL/GenBank/DDBJ whole genome shotgun (WGS) entry which is preliminary data.</text>
</comment>
<evidence type="ECO:0000313" key="2">
    <source>
        <dbReference type="Proteomes" id="UP000234474"/>
    </source>
</evidence>
<dbReference type="RefSeq" id="XP_024683735.1">
    <property type="nucleotide sequence ID" value="XM_024831099.1"/>
</dbReference>
<gene>
    <name evidence="1" type="ORF">P174DRAFT_502563</name>
</gene>
<accession>A0A2I1CBZ2</accession>
<dbReference type="EMBL" id="MSZS01000003">
    <property type="protein sequence ID" value="PKX95140.1"/>
    <property type="molecule type" value="Genomic_DNA"/>
</dbReference>